<proteinExistence type="predicted"/>
<accession>A0A3S7WUG5</accession>
<dbReference type="AlphaFoldDB" id="A0A3S7WUG5"/>
<evidence type="ECO:0000313" key="4">
    <source>
        <dbReference type="Proteomes" id="UP000274082"/>
    </source>
</evidence>
<reference evidence="3" key="3">
    <citation type="submission" date="2019-02" db="EMBL/GenBank/DDBJ databases">
        <title>FDA dAtabase for Regulatory Grade micrObial Sequences (FDA-ARGOS): Supporting development and validation of Infectious Disease Dx tests.</title>
        <authorList>
            <person name="Duncan R."/>
            <person name="Fisher C."/>
            <person name="Tallon L.J."/>
            <person name="Sadzewicz L."/>
            <person name="Sengamalay N."/>
            <person name="Ott S."/>
            <person name="Godinez A."/>
            <person name="Nagaraj S."/>
            <person name="Nadendla S."/>
            <person name="Sichtig H."/>
        </authorList>
    </citation>
    <scope>NUCLEOTIDE SEQUENCE</scope>
    <source>
        <strain evidence="3">FDAARGOS_361</strain>
    </source>
</reference>
<dbReference type="Proteomes" id="UP000274082">
    <property type="component" value="Chromosome 17"/>
</dbReference>
<dbReference type="Proteomes" id="UP000318447">
    <property type="component" value="Unassembled WGS sequence"/>
</dbReference>
<evidence type="ECO:0000313" key="5">
    <source>
        <dbReference type="Proteomes" id="UP000318447"/>
    </source>
</evidence>
<evidence type="ECO:0000313" key="3">
    <source>
        <dbReference type="EMBL" id="TPP51711.1"/>
    </source>
</evidence>
<reference evidence="2 4" key="1">
    <citation type="journal article" date="2018" name="Sci. Rep.">
        <title>A complete Leishmania donovani reference genome identifies novel genetic variations associated with virulence.</title>
        <authorList>
            <person name="Lypaczewski P."/>
            <person name="Hoshizaki J."/>
            <person name="Zhang W.-W."/>
            <person name="McCall L.-I."/>
            <person name="Torcivia-Rodriguez J."/>
            <person name="Simonyan V."/>
            <person name="Kaur A."/>
            <person name="Dewar K."/>
            <person name="Matlashewski G."/>
        </authorList>
    </citation>
    <scope>NUCLEOTIDE SEQUENCE [LARGE SCALE GENOMIC DNA]</scope>
    <source>
        <strain evidence="2 4">LdCL</strain>
    </source>
</reference>
<reference evidence="5" key="2">
    <citation type="submission" date="2019-02" db="EMBL/GenBank/DDBJ databases">
        <title>FDA dAtabase for Regulatory Grade micrObial Sequences (FDA-ARGOS): Supporting development and validation of Infectious Disease Dx tests.</title>
        <authorList>
            <person name="Duncan R."/>
            <person name="Fisher C."/>
            <person name="Tallon L."/>
            <person name="Sadzewicz L."/>
            <person name="Sengamalay N."/>
            <person name="Ott S."/>
            <person name="Godinez A."/>
            <person name="Nagaraj S."/>
            <person name="Vavikolanu K."/>
            <person name="Nadendla S."/>
            <person name="Aluvathingal J."/>
            <person name="Sichtig H."/>
        </authorList>
    </citation>
    <scope>NUCLEOTIDE SEQUENCE [LARGE SCALE GENOMIC DNA]</scope>
    <source>
        <strain evidence="5">FDAARGOS_361</strain>
    </source>
</reference>
<protein>
    <submittedName>
        <fullName evidence="2">Uncharacterized protein</fullName>
    </submittedName>
</protein>
<organism evidence="2 4">
    <name type="scientific">Leishmania donovani</name>
    <dbReference type="NCBI Taxonomy" id="5661"/>
    <lineage>
        <taxon>Eukaryota</taxon>
        <taxon>Discoba</taxon>
        <taxon>Euglenozoa</taxon>
        <taxon>Kinetoplastea</taxon>
        <taxon>Metakinetoplastina</taxon>
        <taxon>Trypanosomatida</taxon>
        <taxon>Trypanosomatidae</taxon>
        <taxon>Leishmaniinae</taxon>
        <taxon>Leishmania</taxon>
    </lineage>
</organism>
<dbReference type="EMBL" id="RHLC01000030">
    <property type="protein sequence ID" value="TPP51711.1"/>
    <property type="molecule type" value="Genomic_DNA"/>
</dbReference>
<dbReference type="VEuPathDB" id="TriTrypDB:LdCL_170014600"/>
<evidence type="ECO:0000256" key="1">
    <source>
        <dbReference type="SAM" id="MobiDB-lite"/>
    </source>
</evidence>
<feature type="compositionally biased region" description="Low complexity" evidence="1">
    <location>
        <begin position="573"/>
        <end position="587"/>
    </location>
</feature>
<evidence type="ECO:0000313" key="2">
    <source>
        <dbReference type="EMBL" id="AYU77848.1"/>
    </source>
</evidence>
<dbReference type="VEuPathDB" id="TriTrypDB:LDHU3_17.1250"/>
<feature type="region of interest" description="Disordered" evidence="1">
    <location>
        <begin position="570"/>
        <end position="603"/>
    </location>
</feature>
<gene>
    <name evidence="3" type="ORF">CGC21_4050</name>
    <name evidence="2" type="ORF">LdCL_170014600</name>
</gene>
<feature type="region of interest" description="Disordered" evidence="1">
    <location>
        <begin position="163"/>
        <end position="215"/>
    </location>
</feature>
<dbReference type="VEuPathDB" id="TriTrypDB:LdBPK_170860.1"/>
<feature type="compositionally biased region" description="Low complexity" evidence="1">
    <location>
        <begin position="167"/>
        <end position="181"/>
    </location>
</feature>
<dbReference type="OrthoDB" id="242686at2759"/>
<name>A0A3S7WUG5_LEIDO</name>
<dbReference type="EMBL" id="CP029516">
    <property type="protein sequence ID" value="AYU77848.1"/>
    <property type="molecule type" value="Genomic_DNA"/>
</dbReference>
<sequence length="799" mass="85766">MPPPTPPAPSPRTVYDIVKSHIQLPINRDYNALKRVLRDWLAYSTHTPLQEKPTFAAELVITITRMPPASLSTITQVAGSISGAAVGEARSARRGGRWWPLSGTREGRDGAGDPALAAKVAGAASSSAPTIPPYVYRKVVPLHVWTAVLPWEMQRGLSFSDLQLPPSVSSSRGAESGSTASPEKTAAAADPRAPSDIPVRPPQQRQQGTAVDAEEEDLYGVVTPSIASREGNSASVATAALARAPLGAAATAAAAAAPTSSLSITPAVPAMLFLSDIRSTKAHGIGFWSGAIRQAIDVLFVGPTLPRSVGGASASFRKLRQQDGLALVMENKISSEVLHRFFPLQEIRSPSSSAASDSSATFCVHSFGHLDPLPPTLHPSRLGVDDWRDEYRGLSFTVAPDAPYNTPEEAPRYVFEVPRHTLRPAVAAALKESRNAHQELLPARDARGRAHGKAATPIHDCDATGSKLCEQADDDVSIDLVVNLSQQLRADLFAKAQLCVEYVSLLEEAVAHYTRTLSTGTAAAAEVPLDERPPNHADAGAGAGAGSGRRMKVWLSEHEFRWMTPEELKQASEAEAATKQQAQTSSSMHVDEESVFQESRKEAAAMTQMKDNGVAVVGAAAEATLRGNAASAVAAQPARPEAVSAARSISLQSPILRDEEEGRPSYLAPSFVGRHEAPVLQSSAVVLSADKLARYPRTHSHMQELPPVDYELYELCMRLGVGQQSVLYHYHERILHEWRRELHRLRQQQTCGAPEPPHVTAPSRLAKEDVQRMVGLVRDRSLQLPSDMVSLVEAVAAAM</sequence>
<keyword evidence="4" id="KW-1185">Reference proteome</keyword>